<proteinExistence type="predicted"/>
<feature type="compositionally biased region" description="Basic and acidic residues" evidence="1">
    <location>
        <begin position="64"/>
        <end position="74"/>
    </location>
</feature>
<dbReference type="InParanoid" id="A0A1X7U762"/>
<evidence type="ECO:0000256" key="1">
    <source>
        <dbReference type="SAM" id="MobiDB-lite"/>
    </source>
</evidence>
<evidence type="ECO:0000313" key="2">
    <source>
        <dbReference type="EnsemblMetazoa" id="Aqu2.1.23600_001"/>
    </source>
</evidence>
<sequence>MTLLPTSTEESNLVNDKSFIKPSSYDDSQLVDEDNHEVLNIPVTKADICTQVKEPRKRNVKVQVTEKKKNATNQ</sequence>
<reference evidence="2" key="1">
    <citation type="submission" date="2017-05" db="UniProtKB">
        <authorList>
            <consortium name="EnsemblMetazoa"/>
        </authorList>
    </citation>
    <scope>IDENTIFICATION</scope>
</reference>
<protein>
    <submittedName>
        <fullName evidence="2">Uncharacterized protein</fullName>
    </submittedName>
</protein>
<organism evidence="2">
    <name type="scientific">Amphimedon queenslandica</name>
    <name type="common">Sponge</name>
    <dbReference type="NCBI Taxonomy" id="400682"/>
    <lineage>
        <taxon>Eukaryota</taxon>
        <taxon>Metazoa</taxon>
        <taxon>Porifera</taxon>
        <taxon>Demospongiae</taxon>
        <taxon>Heteroscleromorpha</taxon>
        <taxon>Haplosclerida</taxon>
        <taxon>Niphatidae</taxon>
        <taxon>Amphimedon</taxon>
    </lineage>
</organism>
<dbReference type="AlphaFoldDB" id="A0A1X7U762"/>
<dbReference type="EnsemblMetazoa" id="Aqu2.1.23600_001">
    <property type="protein sequence ID" value="Aqu2.1.23600_001"/>
    <property type="gene ID" value="Aqu2.1.23600"/>
</dbReference>
<accession>A0A1X7U762</accession>
<feature type="region of interest" description="Disordered" evidence="1">
    <location>
        <begin position="54"/>
        <end position="74"/>
    </location>
</feature>
<feature type="region of interest" description="Disordered" evidence="1">
    <location>
        <begin position="1"/>
        <end position="28"/>
    </location>
</feature>
<feature type="compositionally biased region" description="Polar residues" evidence="1">
    <location>
        <begin position="1"/>
        <end position="15"/>
    </location>
</feature>
<name>A0A1X7U762_AMPQE</name>